<organism evidence="2">
    <name type="scientific">Uncultured Desulfatiglans sp</name>
    <dbReference type="NCBI Taxonomy" id="1748965"/>
    <lineage>
        <taxon>Bacteria</taxon>
        <taxon>Pseudomonadati</taxon>
        <taxon>Thermodesulfobacteriota</taxon>
        <taxon>Desulfobacteria</taxon>
        <taxon>Desulfatiglandales</taxon>
        <taxon>Desulfatiglandaceae</taxon>
        <taxon>Desulfatiglans</taxon>
        <taxon>environmental samples</taxon>
    </lineage>
</organism>
<dbReference type="Pfam" id="PF03235">
    <property type="entry name" value="GmrSD_N"/>
    <property type="match status" value="1"/>
</dbReference>
<proteinExistence type="predicted"/>
<evidence type="ECO:0000313" key="2">
    <source>
        <dbReference type="EMBL" id="VBB42848.1"/>
    </source>
</evidence>
<accession>A0A653A4I4</accession>
<reference evidence="2" key="1">
    <citation type="submission" date="2018-07" db="EMBL/GenBank/DDBJ databases">
        <authorList>
            <consortium name="Genoscope - CEA"/>
            <person name="William W."/>
        </authorList>
    </citation>
    <scope>NUCLEOTIDE SEQUENCE</scope>
    <source>
        <strain evidence="2">IK1</strain>
    </source>
</reference>
<gene>
    <name evidence="2" type="ORF">TRIP_B220096</name>
</gene>
<dbReference type="PANTHER" id="PTHR37292">
    <property type="entry name" value="VNG6097C"/>
    <property type="match status" value="1"/>
</dbReference>
<sequence>MSIFEDTNPRALKDLLHEIHAGVTVLPDFQRDFVWEPSATQELIVSIANNYPAGSILRVRDTKRVFACREFEGAPTVGGQYHTFMVLDGQQRLTSLYQAFYGIGEHRYYLNLGKLLDGLDFEEAIFHVRATTKWVKAHESFELQAKELILPLSVLKGGAGEFLQWLLQATNPMPSEDRERMQDGLTKINEQWIKTIDDYHFPVVTLSDKTEPDALCTIFETLNRTGVKLSVFELLTARFWPHNINLRGLWDSARERYPIIGELEVDPYYVLQAIALACRKAPSCKRGDVLNLSNTDIEAWWPQVTEGLATGLEILRDDCKVIRPKWIPYQTMLAPLAAVLGKCGLPKTPEAAVQREKIKRWFWCAVFGQAYESAPNSQSAKDTTALVEWLKGGPLPETVSAFRFDPRALRDVTPRQRSIYRGIICLILANGARDFHTQAVITGNLASEQGIDDHHIFPSKFLEKMKGITLTRHRDCILNRTLIDRTTNQMIGDRAPSQYFRALQELNGFPFDKVLTSHCLPTDDQSPFWTDDYERFLEWRQARLWEEIKKVTGVATASDLEANNGNNI</sequence>
<feature type="domain" description="GmrSD restriction endonucleases N-terminal" evidence="1">
    <location>
        <begin position="12"/>
        <end position="239"/>
    </location>
</feature>
<evidence type="ECO:0000259" key="1">
    <source>
        <dbReference type="Pfam" id="PF03235"/>
    </source>
</evidence>
<dbReference type="PANTHER" id="PTHR37292:SF2">
    <property type="entry name" value="DUF262 DOMAIN-CONTAINING PROTEIN"/>
    <property type="match status" value="1"/>
</dbReference>
<protein>
    <recommendedName>
        <fullName evidence="1">GmrSD restriction endonucleases N-terminal domain-containing protein</fullName>
    </recommendedName>
</protein>
<dbReference type="AlphaFoldDB" id="A0A653A4I4"/>
<dbReference type="InterPro" id="IPR004919">
    <property type="entry name" value="GmrSD_N"/>
</dbReference>
<name>A0A653A4I4_UNCDX</name>
<dbReference type="EMBL" id="UPXX01000015">
    <property type="protein sequence ID" value="VBB42848.1"/>
    <property type="molecule type" value="Genomic_DNA"/>
</dbReference>